<evidence type="ECO:0000259" key="9">
    <source>
        <dbReference type="PROSITE" id="PS50109"/>
    </source>
</evidence>
<dbReference type="InterPro" id="IPR036890">
    <property type="entry name" value="HATPase_C_sf"/>
</dbReference>
<dbReference type="Pfam" id="PF02518">
    <property type="entry name" value="HATPase_c"/>
    <property type="match status" value="1"/>
</dbReference>
<keyword evidence="7" id="KW-0067">ATP-binding</keyword>
<dbReference type="Pfam" id="PF00512">
    <property type="entry name" value="HisKA"/>
    <property type="match status" value="1"/>
</dbReference>
<dbReference type="CDD" id="cd00082">
    <property type="entry name" value="HisKA"/>
    <property type="match status" value="1"/>
</dbReference>
<dbReference type="RefSeq" id="WP_092781271.1">
    <property type="nucleotide sequence ID" value="NZ_FNAP01000001.1"/>
</dbReference>
<keyword evidence="6 10" id="KW-0418">Kinase</keyword>
<dbReference type="Proteomes" id="UP000199412">
    <property type="component" value="Unassembled WGS sequence"/>
</dbReference>
<dbReference type="InterPro" id="IPR005467">
    <property type="entry name" value="His_kinase_dom"/>
</dbReference>
<evidence type="ECO:0000256" key="3">
    <source>
        <dbReference type="ARBA" id="ARBA00022553"/>
    </source>
</evidence>
<dbReference type="InterPro" id="IPR003594">
    <property type="entry name" value="HATPase_dom"/>
</dbReference>
<dbReference type="InterPro" id="IPR036097">
    <property type="entry name" value="HisK_dim/P_sf"/>
</dbReference>
<dbReference type="OrthoDB" id="9789238at2"/>
<dbReference type="SUPFAM" id="SSF55874">
    <property type="entry name" value="ATPase domain of HSP90 chaperone/DNA topoisomerase II/histidine kinase"/>
    <property type="match status" value="1"/>
</dbReference>
<dbReference type="SUPFAM" id="SSF47384">
    <property type="entry name" value="Homodimeric domain of signal transducing histidine kinase"/>
    <property type="match status" value="1"/>
</dbReference>
<keyword evidence="8" id="KW-0902">Two-component regulatory system</keyword>
<dbReference type="STRING" id="69960.SAMN05421720_101400"/>
<dbReference type="InterPro" id="IPR000014">
    <property type="entry name" value="PAS"/>
</dbReference>
<dbReference type="SMART" id="SM00387">
    <property type="entry name" value="HATPase_c"/>
    <property type="match status" value="1"/>
</dbReference>
<keyword evidence="5" id="KW-0547">Nucleotide-binding</keyword>
<evidence type="ECO:0000256" key="7">
    <source>
        <dbReference type="ARBA" id="ARBA00022840"/>
    </source>
</evidence>
<dbReference type="PROSITE" id="PS50109">
    <property type="entry name" value="HIS_KIN"/>
    <property type="match status" value="1"/>
</dbReference>
<dbReference type="InterPro" id="IPR003661">
    <property type="entry name" value="HisK_dim/P_dom"/>
</dbReference>
<dbReference type="Gene3D" id="3.30.450.20">
    <property type="entry name" value="PAS domain"/>
    <property type="match status" value="1"/>
</dbReference>
<dbReference type="Pfam" id="PF00989">
    <property type="entry name" value="PAS"/>
    <property type="match status" value="1"/>
</dbReference>
<dbReference type="AlphaFoldDB" id="A0A1G6XAB1"/>
<keyword evidence="4" id="KW-0808">Transferase</keyword>
<proteinExistence type="predicted"/>
<dbReference type="Gene3D" id="1.10.287.130">
    <property type="match status" value="1"/>
</dbReference>
<evidence type="ECO:0000313" key="10">
    <source>
        <dbReference type="EMBL" id="SDD74235.1"/>
    </source>
</evidence>
<dbReference type="GO" id="GO:0000155">
    <property type="term" value="F:phosphorelay sensor kinase activity"/>
    <property type="evidence" value="ECO:0007669"/>
    <property type="project" value="InterPro"/>
</dbReference>
<accession>A0A1G6XAB1</accession>
<sequence>MSRSLKIIDGGGPDAQAAPLDALSVLNAIASAVLVLDQEDRIVFINAAGEQLFDSSIGHLKGVSLDDLIARDSQTFSLIHQARRDSSAVSEYEVELDTPRTGARVMTIQVSPHVELPGWVVVQFQEHSKALRIGQQMLSRGAARSVSAMARLLAHEVKNPLSGIRGAAQLLDQSVAESDRVLTQLIRDETDRIVSLVDRMDVFSDGGALSREPVNIHQVLEHVRRVAENGFAKGIRFVESYDPSLPPVLGNRDQLVQVFLNLVKNAAEVVPADGGEIVLSTAYQHGLRLAAPGSLDRMDLPLVVTVRDNGPGIPEDIRGHLFEPFVTNKPSGSGLGLPLVAKIVTDHGGIVEFDTQPRRTVFRVVLPMAPTARYPRARVGATEETT</sequence>
<dbReference type="PRINTS" id="PR00344">
    <property type="entry name" value="BCTRLSENSOR"/>
</dbReference>
<keyword evidence="3" id="KW-0597">Phosphoprotein</keyword>
<keyword evidence="11" id="KW-1185">Reference proteome</keyword>
<dbReference type="PANTHER" id="PTHR43065:SF10">
    <property type="entry name" value="PEROXIDE STRESS-ACTIVATED HISTIDINE KINASE MAK3"/>
    <property type="match status" value="1"/>
</dbReference>
<gene>
    <name evidence="10" type="ORF">SAMN05421720_101400</name>
</gene>
<dbReference type="InterPro" id="IPR035965">
    <property type="entry name" value="PAS-like_dom_sf"/>
</dbReference>
<evidence type="ECO:0000256" key="8">
    <source>
        <dbReference type="ARBA" id="ARBA00023012"/>
    </source>
</evidence>
<name>A0A1G6XAB1_9PROT</name>
<reference evidence="10 11" key="1">
    <citation type="submission" date="2016-10" db="EMBL/GenBank/DDBJ databases">
        <authorList>
            <person name="de Groot N.N."/>
        </authorList>
    </citation>
    <scope>NUCLEOTIDE SEQUENCE [LARGE SCALE GENOMIC DNA]</scope>
    <source>
        <strain evidence="10 11">ATCC 700224</strain>
    </source>
</reference>
<dbReference type="CDD" id="cd00130">
    <property type="entry name" value="PAS"/>
    <property type="match status" value="1"/>
</dbReference>
<comment type="catalytic activity">
    <reaction evidence="1">
        <text>ATP + protein L-histidine = ADP + protein N-phospho-L-histidine.</text>
        <dbReference type="EC" id="2.7.13.3"/>
    </reaction>
</comment>
<evidence type="ECO:0000256" key="6">
    <source>
        <dbReference type="ARBA" id="ARBA00022777"/>
    </source>
</evidence>
<feature type="domain" description="Histidine kinase" evidence="9">
    <location>
        <begin position="152"/>
        <end position="370"/>
    </location>
</feature>
<dbReference type="InterPro" id="IPR013767">
    <property type="entry name" value="PAS_fold"/>
</dbReference>
<dbReference type="GO" id="GO:0006355">
    <property type="term" value="P:regulation of DNA-templated transcription"/>
    <property type="evidence" value="ECO:0007669"/>
    <property type="project" value="InterPro"/>
</dbReference>
<dbReference type="SUPFAM" id="SSF55785">
    <property type="entry name" value="PYP-like sensor domain (PAS domain)"/>
    <property type="match status" value="1"/>
</dbReference>
<dbReference type="SMART" id="SM00388">
    <property type="entry name" value="HisKA"/>
    <property type="match status" value="1"/>
</dbReference>
<dbReference type="EMBL" id="FNAP01000001">
    <property type="protein sequence ID" value="SDD74235.1"/>
    <property type="molecule type" value="Genomic_DNA"/>
</dbReference>
<dbReference type="PANTHER" id="PTHR43065">
    <property type="entry name" value="SENSOR HISTIDINE KINASE"/>
    <property type="match status" value="1"/>
</dbReference>
<organism evidence="10 11">
    <name type="scientific">Rhodospira trueperi</name>
    <dbReference type="NCBI Taxonomy" id="69960"/>
    <lineage>
        <taxon>Bacteria</taxon>
        <taxon>Pseudomonadati</taxon>
        <taxon>Pseudomonadota</taxon>
        <taxon>Alphaproteobacteria</taxon>
        <taxon>Rhodospirillales</taxon>
        <taxon>Rhodospirillaceae</taxon>
        <taxon>Rhodospira</taxon>
    </lineage>
</organism>
<evidence type="ECO:0000256" key="5">
    <source>
        <dbReference type="ARBA" id="ARBA00022741"/>
    </source>
</evidence>
<dbReference type="SMART" id="SM00091">
    <property type="entry name" value="PAS"/>
    <property type="match status" value="1"/>
</dbReference>
<dbReference type="EC" id="2.7.13.3" evidence="2"/>
<evidence type="ECO:0000256" key="2">
    <source>
        <dbReference type="ARBA" id="ARBA00012438"/>
    </source>
</evidence>
<protein>
    <recommendedName>
        <fullName evidence="2">histidine kinase</fullName>
        <ecNumber evidence="2">2.7.13.3</ecNumber>
    </recommendedName>
</protein>
<evidence type="ECO:0000256" key="1">
    <source>
        <dbReference type="ARBA" id="ARBA00000085"/>
    </source>
</evidence>
<evidence type="ECO:0000256" key="4">
    <source>
        <dbReference type="ARBA" id="ARBA00022679"/>
    </source>
</evidence>
<dbReference type="InterPro" id="IPR004358">
    <property type="entry name" value="Sig_transdc_His_kin-like_C"/>
</dbReference>
<evidence type="ECO:0000313" key="11">
    <source>
        <dbReference type="Proteomes" id="UP000199412"/>
    </source>
</evidence>
<dbReference type="GO" id="GO:0005524">
    <property type="term" value="F:ATP binding"/>
    <property type="evidence" value="ECO:0007669"/>
    <property type="project" value="UniProtKB-KW"/>
</dbReference>
<dbReference type="Gene3D" id="3.30.565.10">
    <property type="entry name" value="Histidine kinase-like ATPase, C-terminal domain"/>
    <property type="match status" value="1"/>
</dbReference>